<gene>
    <name evidence="1" type="ORF">HNR78_002560</name>
</gene>
<comment type="caution">
    <text evidence="1">The sequence shown here is derived from an EMBL/GenBank/DDBJ whole genome shotgun (WGS) entry which is preliminary data.</text>
</comment>
<evidence type="ECO:0000313" key="1">
    <source>
        <dbReference type="EMBL" id="MBB3869663.1"/>
    </source>
</evidence>
<accession>A0AA89NTJ8</accession>
<keyword evidence="2" id="KW-1185">Reference proteome</keyword>
<organism evidence="1 2">
    <name type="scientific">Parageobacillus toebii NBRC 107807</name>
    <dbReference type="NCBI Taxonomy" id="1223503"/>
    <lineage>
        <taxon>Bacteria</taxon>
        <taxon>Bacillati</taxon>
        <taxon>Bacillota</taxon>
        <taxon>Bacilli</taxon>
        <taxon>Bacillales</taxon>
        <taxon>Anoxybacillaceae</taxon>
        <taxon>Parageobacillus</taxon>
    </lineage>
</organism>
<reference evidence="1 2" key="1">
    <citation type="submission" date="2020-08" db="EMBL/GenBank/DDBJ databases">
        <title>Genomic Encyclopedia of Type Strains, Phase IV (KMG-IV): sequencing the most valuable type-strain genomes for metagenomic binning, comparative biology and taxonomic classification.</title>
        <authorList>
            <person name="Goeker M."/>
        </authorList>
    </citation>
    <scope>NUCLEOTIDE SEQUENCE [LARGE SCALE GENOMIC DNA]</scope>
    <source>
        <strain evidence="1 2">DSM 14590</strain>
    </source>
</reference>
<evidence type="ECO:0008006" key="3">
    <source>
        <dbReference type="Google" id="ProtNLM"/>
    </source>
</evidence>
<dbReference type="AlphaFoldDB" id="A0AA89NTJ8"/>
<dbReference type="Proteomes" id="UP000613002">
    <property type="component" value="Unassembled WGS sequence"/>
</dbReference>
<proteinExistence type="predicted"/>
<sequence length="319" mass="38727">MSVGQLIKLQDYISRYETDVYRYTSEFIRLKKKQWEQTKEQWENNRRNADAPQPDETWEWLIEKPSLLERMKKWFRRSSISEEATEVQVNHWNEEESLSTMIAEAKNIDELKILFLENMFELQLKWASSTIWYESKVNKKFYYEERLKYFLQRFPDTYLCLYKPVFLVKSAPVELDVILLSPTTTWCITFAEGEKDNIIIASSDRFWTEITKREEKKKINPVIALQRMEKIVADIYKQYHIDFPIKKAVVNRYGYIDDHRTFSNVQFIDKRNYERWFSSLRELTIPLKHVQLKAASFLLRHCYSHYDIRTNWNTDEEKV</sequence>
<evidence type="ECO:0000313" key="2">
    <source>
        <dbReference type="Proteomes" id="UP000613002"/>
    </source>
</evidence>
<name>A0AA89NTJ8_9BACL</name>
<protein>
    <recommendedName>
        <fullName evidence="3">NERD domain-containing protein</fullName>
    </recommendedName>
</protein>
<dbReference type="EMBL" id="JACICZ010000010">
    <property type="protein sequence ID" value="MBB3869663.1"/>
    <property type="molecule type" value="Genomic_DNA"/>
</dbReference>